<dbReference type="Gene3D" id="3.40.50.1000">
    <property type="entry name" value="HAD superfamily/HAD-like"/>
    <property type="match status" value="1"/>
</dbReference>
<dbReference type="AlphaFoldDB" id="A0A1H7ASF3"/>
<evidence type="ECO:0000256" key="3">
    <source>
        <dbReference type="ARBA" id="ARBA00022801"/>
    </source>
</evidence>
<dbReference type="RefSeq" id="WP_042215878.1">
    <property type="nucleotide sequence ID" value="NZ_BBLU01000014.1"/>
</dbReference>
<dbReference type="Proteomes" id="UP000183315">
    <property type="component" value="Unassembled WGS sequence"/>
</dbReference>
<dbReference type="PANTHER" id="PTHR43344:SF13">
    <property type="entry name" value="PHOSPHATASE RV3661-RELATED"/>
    <property type="match status" value="1"/>
</dbReference>
<evidence type="ECO:0000256" key="4">
    <source>
        <dbReference type="ARBA" id="ARBA00022842"/>
    </source>
</evidence>
<organism evidence="6 7">
    <name type="scientific">Demequina mangrovi</name>
    <dbReference type="NCBI Taxonomy" id="1043493"/>
    <lineage>
        <taxon>Bacteria</taxon>
        <taxon>Bacillati</taxon>
        <taxon>Actinomycetota</taxon>
        <taxon>Actinomycetes</taxon>
        <taxon>Micrococcales</taxon>
        <taxon>Demequinaceae</taxon>
        <taxon>Demequina</taxon>
    </lineage>
</organism>
<comment type="similarity">
    <text evidence="1">Belongs to the HAD-like hydrolase superfamily. SerB family.</text>
</comment>
<keyword evidence="5" id="KW-0472">Membrane</keyword>
<dbReference type="PANTHER" id="PTHR43344">
    <property type="entry name" value="PHOSPHOSERINE PHOSPHATASE"/>
    <property type="match status" value="1"/>
</dbReference>
<proteinExistence type="inferred from homology"/>
<dbReference type="InterPro" id="IPR023214">
    <property type="entry name" value="HAD_sf"/>
</dbReference>
<feature type="transmembrane region" description="Helical" evidence="5">
    <location>
        <begin position="239"/>
        <end position="258"/>
    </location>
</feature>
<accession>A0A1H7ASF3</accession>
<dbReference type="CDD" id="cd02612">
    <property type="entry name" value="HAD_PGPPase"/>
    <property type="match status" value="1"/>
</dbReference>
<keyword evidence="4" id="KW-0460">Magnesium</keyword>
<dbReference type="InterPro" id="IPR050582">
    <property type="entry name" value="HAD-like_SerB"/>
</dbReference>
<keyword evidence="5" id="KW-0812">Transmembrane</keyword>
<keyword evidence="7" id="KW-1185">Reference proteome</keyword>
<dbReference type="Gene3D" id="1.20.1440.100">
    <property type="entry name" value="SG protein - dephosphorylation function"/>
    <property type="match status" value="1"/>
</dbReference>
<dbReference type="OrthoDB" id="25607at2"/>
<reference evidence="7" key="1">
    <citation type="submission" date="2016-10" db="EMBL/GenBank/DDBJ databases">
        <authorList>
            <person name="Varghese N."/>
        </authorList>
    </citation>
    <scope>NUCLEOTIDE SEQUENCE [LARGE SCALE GENOMIC DNA]</scope>
    <source>
        <strain evidence="7">DSM 24868</strain>
    </source>
</reference>
<dbReference type="InterPro" id="IPR006385">
    <property type="entry name" value="HAD_hydro_SerB1"/>
</dbReference>
<evidence type="ECO:0000256" key="2">
    <source>
        <dbReference type="ARBA" id="ARBA00022723"/>
    </source>
</evidence>
<dbReference type="EMBL" id="FNZI01000006">
    <property type="protein sequence ID" value="SEJ63955.1"/>
    <property type="molecule type" value="Genomic_DNA"/>
</dbReference>
<keyword evidence="5" id="KW-1133">Transmembrane helix</keyword>
<sequence length="265" mass="28855">MEALGPRRSAAFFDLDKTIIARSSSMAFSRSFFEGGLITRTKALRTAFAQFLFEVGGADERQTSRLRDALSGLVAGWDVAHVEGIVAETLHEHIDPIVYQEALDLIHRHQMNGRDVVIVSASALQVVEPIAELLGADAVVASHMEVENGRFTGEISFYAYGPAKEEAIRALAEERGYDLAGSYAYSDSITDAPMLDAVGHGFAVNPDRTMRRAARRHGWGMLVFRKPVGLRSSSKARPALVVAVALGAVAALWILSLTSRRDREA</sequence>
<protein>
    <submittedName>
        <fullName evidence="6">HAD-superfamily subfamily IB hydrolase, TIGR01490</fullName>
    </submittedName>
</protein>
<evidence type="ECO:0000256" key="5">
    <source>
        <dbReference type="SAM" id="Phobius"/>
    </source>
</evidence>
<dbReference type="FunFam" id="3.40.50.1000:FF:000025">
    <property type="entry name" value="HAD hydrolase, family IB"/>
    <property type="match status" value="1"/>
</dbReference>
<dbReference type="STRING" id="1043493.SAMN05421637_2521"/>
<dbReference type="InterPro" id="IPR036412">
    <property type="entry name" value="HAD-like_sf"/>
</dbReference>
<evidence type="ECO:0000313" key="7">
    <source>
        <dbReference type="Proteomes" id="UP000183315"/>
    </source>
</evidence>
<gene>
    <name evidence="6" type="ORF">SAMN05421637_2521</name>
</gene>
<dbReference type="NCBIfam" id="TIGR01488">
    <property type="entry name" value="HAD-SF-IB"/>
    <property type="match status" value="1"/>
</dbReference>
<dbReference type="eggNOG" id="COG0560">
    <property type="taxonomic scope" value="Bacteria"/>
</dbReference>
<name>A0A1H7ASF3_9MICO</name>
<dbReference type="GO" id="GO:0016787">
    <property type="term" value="F:hydrolase activity"/>
    <property type="evidence" value="ECO:0007669"/>
    <property type="project" value="UniProtKB-KW"/>
</dbReference>
<dbReference type="Pfam" id="PF12710">
    <property type="entry name" value="HAD"/>
    <property type="match status" value="1"/>
</dbReference>
<dbReference type="GO" id="GO:0046872">
    <property type="term" value="F:metal ion binding"/>
    <property type="evidence" value="ECO:0007669"/>
    <property type="project" value="UniProtKB-KW"/>
</dbReference>
<evidence type="ECO:0000256" key="1">
    <source>
        <dbReference type="ARBA" id="ARBA00009184"/>
    </source>
</evidence>
<keyword evidence="3 6" id="KW-0378">Hydrolase</keyword>
<keyword evidence="2" id="KW-0479">Metal-binding</keyword>
<dbReference type="NCBIfam" id="TIGR01490">
    <property type="entry name" value="HAD-SF-IB-hyp1"/>
    <property type="match status" value="1"/>
</dbReference>
<dbReference type="SUPFAM" id="SSF56784">
    <property type="entry name" value="HAD-like"/>
    <property type="match status" value="1"/>
</dbReference>
<evidence type="ECO:0000313" key="6">
    <source>
        <dbReference type="EMBL" id="SEJ63955.1"/>
    </source>
</evidence>